<feature type="transmembrane region" description="Helical" evidence="13">
    <location>
        <begin position="537"/>
        <end position="553"/>
    </location>
</feature>
<dbReference type="NCBIfam" id="NF002359">
    <property type="entry name" value="PRK01318.2-6"/>
    <property type="match status" value="1"/>
</dbReference>
<dbReference type="Gene3D" id="2.70.98.90">
    <property type="match status" value="1"/>
</dbReference>
<evidence type="ECO:0000313" key="18">
    <source>
        <dbReference type="Proteomes" id="UP000321456"/>
    </source>
</evidence>
<dbReference type="Proteomes" id="UP000321456">
    <property type="component" value="Unassembled WGS sequence"/>
</dbReference>
<evidence type="ECO:0000256" key="3">
    <source>
        <dbReference type="ARBA" id="ARBA00015325"/>
    </source>
</evidence>
<keyword evidence="10 13" id="KW-0143">Chaperone</keyword>
<dbReference type="PANTHER" id="PTHR12428">
    <property type="entry name" value="OXA1"/>
    <property type="match status" value="1"/>
</dbReference>
<keyword evidence="8 13" id="KW-1133">Transmembrane helix</keyword>
<feature type="region of interest" description="Disordered" evidence="14">
    <location>
        <begin position="591"/>
        <end position="622"/>
    </location>
</feature>
<keyword evidence="5 13" id="KW-1003">Cell membrane</keyword>
<evidence type="ECO:0000256" key="10">
    <source>
        <dbReference type="ARBA" id="ARBA00023186"/>
    </source>
</evidence>
<evidence type="ECO:0000256" key="13">
    <source>
        <dbReference type="HAMAP-Rule" id="MF_01810"/>
    </source>
</evidence>
<evidence type="ECO:0000256" key="4">
    <source>
        <dbReference type="ARBA" id="ARBA00022448"/>
    </source>
</evidence>
<keyword evidence="18" id="KW-1185">Reference proteome</keyword>
<keyword evidence="9 13" id="KW-0472">Membrane</keyword>
<dbReference type="EMBL" id="VRUR01000002">
    <property type="protein sequence ID" value="TXN36232.1"/>
    <property type="molecule type" value="Genomic_DNA"/>
</dbReference>
<feature type="domain" description="Membrane insertase YidC N-terminal" evidence="16">
    <location>
        <begin position="96"/>
        <end position="365"/>
    </location>
</feature>
<evidence type="ECO:0000256" key="2">
    <source>
        <dbReference type="ARBA" id="ARBA00010527"/>
    </source>
</evidence>
<comment type="subunit">
    <text evidence="13">Interacts with the Sec translocase complex via SecD. Specifically interacts with transmembrane segments of nascent integral membrane proteins during membrane integration.</text>
</comment>
<evidence type="ECO:0000259" key="15">
    <source>
        <dbReference type="Pfam" id="PF02096"/>
    </source>
</evidence>
<dbReference type="CDD" id="cd19961">
    <property type="entry name" value="EcYidC-like_peri"/>
    <property type="match status" value="1"/>
</dbReference>
<dbReference type="NCBIfam" id="NF002356">
    <property type="entry name" value="PRK01318.2-3"/>
    <property type="match status" value="1"/>
</dbReference>
<dbReference type="PANTHER" id="PTHR12428:SF65">
    <property type="entry name" value="CYTOCHROME C OXIDASE ASSEMBLY PROTEIN COX18, MITOCHONDRIAL"/>
    <property type="match status" value="1"/>
</dbReference>
<feature type="transmembrane region" description="Helical" evidence="13">
    <location>
        <begin position="490"/>
        <end position="516"/>
    </location>
</feature>
<evidence type="ECO:0000256" key="14">
    <source>
        <dbReference type="SAM" id="MobiDB-lite"/>
    </source>
</evidence>
<dbReference type="NCBIfam" id="TIGR03593">
    <property type="entry name" value="yidC_nterm"/>
    <property type="match status" value="1"/>
</dbReference>
<feature type="domain" description="Membrane insertase YidC/Oxa/ALB C-terminal" evidence="15">
    <location>
        <begin position="378"/>
        <end position="577"/>
    </location>
</feature>
<comment type="similarity">
    <text evidence="2 13">Belongs to the OXA1/ALB3/YidC family. Type 1 subfamily.</text>
</comment>
<evidence type="ECO:0000259" key="16">
    <source>
        <dbReference type="Pfam" id="PF14849"/>
    </source>
</evidence>
<dbReference type="GO" id="GO:0051205">
    <property type="term" value="P:protein insertion into membrane"/>
    <property type="evidence" value="ECO:0007669"/>
    <property type="project" value="TreeGrafter"/>
</dbReference>
<dbReference type="RefSeq" id="WP_147745005.1">
    <property type="nucleotide sequence ID" value="NZ_VRUR01000002.1"/>
</dbReference>
<feature type="transmembrane region" description="Helical" evidence="13">
    <location>
        <begin position="7"/>
        <end position="26"/>
    </location>
</feature>
<dbReference type="GO" id="GO:0015031">
    <property type="term" value="P:protein transport"/>
    <property type="evidence" value="ECO:0007669"/>
    <property type="project" value="UniProtKB-KW"/>
</dbReference>
<evidence type="ECO:0000256" key="11">
    <source>
        <dbReference type="ARBA" id="ARBA00033245"/>
    </source>
</evidence>
<dbReference type="NCBIfam" id="TIGR03592">
    <property type="entry name" value="yidC_oxa1_cterm"/>
    <property type="match status" value="1"/>
</dbReference>
<evidence type="ECO:0000256" key="12">
    <source>
        <dbReference type="ARBA" id="ARBA00033342"/>
    </source>
</evidence>
<feature type="transmembrane region" description="Helical" evidence="13">
    <location>
        <begin position="559"/>
        <end position="575"/>
    </location>
</feature>
<evidence type="ECO:0000256" key="8">
    <source>
        <dbReference type="ARBA" id="ARBA00022989"/>
    </source>
</evidence>
<comment type="subcellular location">
    <subcellularLocation>
        <location evidence="1">Cell inner membrane</location>
        <topology evidence="1">Multi-pass membrane protein</topology>
    </subcellularLocation>
    <subcellularLocation>
        <location evidence="13">Cell membrane</location>
        <topology evidence="13">Multi-pass membrane protein</topology>
    </subcellularLocation>
</comment>
<sequence length="622" mass="71379">MEEKKLDINSIIGFVLIFGILIFMFYQNQPTPEELEAQKAEQEKIEAAVTESETVVESVQDNEPTSINLQDSTAVASYKSAVGAFGFTKASEGTTKLENEVLYLEVDNKGGQIVEARMKNFVDHDSIPIYLVKDGNAEFGINFSTSDNRVLNTLDLFFEPSFSNNGDNQVLSMKAKISQNQFLEYRYEMKPNDYLVDFTIRSQGLNGVINSTRPIDLEWNLKGIRHDKSVLYENRYTRLTYNHDGDKISKLSESSDLDEETETDVKWLSYRQHFFSSILATDTHFKSAALSSTNLVEEESKETLFTKAYTTKTALELQAGELSQSMHWYYGPTDVKVLDDYKDLGLVESIPFGWGIFGWINRHVFTPFYTFLSSFLPFGIAIIVMTIVVRLALSPVTYKSYLSQAKMKVLKPEITEINERLKDNAMKKQQETMKLYNKAGVSPMSGCIPALLQLPIFYSLFMFFPTSFALRQKSFLWAEDLSSYDTIFNLPFAIPFYGDHVSLFPILASVAIFFYMTMTTGQSMQMQQQPGMPNMKFIMYLSPVMMLFFFNNYASGLSLYYFVSNLITIFIMLAIKKYILNEDKIHAQIQENKKKPKKENKFQKKMREMMEQAEAQKKTGKR</sequence>
<comment type="caution">
    <text evidence="17">The sequence shown here is derived from an EMBL/GenBank/DDBJ whole genome shotgun (WGS) entry which is preliminary data.</text>
</comment>
<dbReference type="InterPro" id="IPR019998">
    <property type="entry name" value="Membr_insert_YidC"/>
</dbReference>
<organism evidence="17 18">
    <name type="scientific">Flagellimonas hymeniacidonis</name>
    <dbReference type="NCBI Taxonomy" id="2603628"/>
    <lineage>
        <taxon>Bacteria</taxon>
        <taxon>Pseudomonadati</taxon>
        <taxon>Bacteroidota</taxon>
        <taxon>Flavobacteriia</taxon>
        <taxon>Flavobacteriales</taxon>
        <taxon>Flavobacteriaceae</taxon>
        <taxon>Flagellimonas</taxon>
    </lineage>
</organism>
<evidence type="ECO:0000256" key="5">
    <source>
        <dbReference type="ARBA" id="ARBA00022475"/>
    </source>
</evidence>
<dbReference type="GO" id="GO:0005886">
    <property type="term" value="C:plasma membrane"/>
    <property type="evidence" value="ECO:0007669"/>
    <property type="project" value="UniProtKB-SubCell"/>
</dbReference>
<dbReference type="InterPro" id="IPR038221">
    <property type="entry name" value="YidC_periplasmic_sf"/>
</dbReference>
<evidence type="ECO:0000256" key="7">
    <source>
        <dbReference type="ARBA" id="ARBA00022927"/>
    </source>
</evidence>
<name>A0A5C8V5D1_9FLAO</name>
<gene>
    <name evidence="13 17" type="primary">yidC</name>
    <name evidence="17" type="ORF">FVB32_16930</name>
</gene>
<evidence type="ECO:0000256" key="9">
    <source>
        <dbReference type="ARBA" id="ARBA00023136"/>
    </source>
</evidence>
<dbReference type="AlphaFoldDB" id="A0A5C8V5D1"/>
<dbReference type="Pfam" id="PF14849">
    <property type="entry name" value="YidC_periplas"/>
    <property type="match status" value="1"/>
</dbReference>
<evidence type="ECO:0000256" key="1">
    <source>
        <dbReference type="ARBA" id="ARBA00004429"/>
    </source>
</evidence>
<proteinExistence type="inferred from homology"/>
<evidence type="ECO:0000313" key="17">
    <source>
        <dbReference type="EMBL" id="TXN36232.1"/>
    </source>
</evidence>
<feature type="transmembrane region" description="Helical" evidence="13">
    <location>
        <begin position="368"/>
        <end position="393"/>
    </location>
</feature>
<dbReference type="PRINTS" id="PR00701">
    <property type="entry name" value="60KDINNERMP"/>
</dbReference>
<accession>A0A5C8V5D1</accession>
<dbReference type="InterPro" id="IPR028055">
    <property type="entry name" value="YidC/Oxa/ALB_C"/>
</dbReference>
<evidence type="ECO:0000256" key="6">
    <source>
        <dbReference type="ARBA" id="ARBA00022692"/>
    </source>
</evidence>
<dbReference type="CDD" id="cd20070">
    <property type="entry name" value="5TM_YidC_Alb3"/>
    <property type="match status" value="1"/>
</dbReference>
<reference evidence="17 18" key="1">
    <citation type="submission" date="2019-08" db="EMBL/GenBank/DDBJ databases">
        <title>Professor.</title>
        <authorList>
            <person name="Park J.S."/>
        </authorList>
    </citation>
    <scope>NUCLEOTIDE SEQUENCE [LARGE SCALE GENOMIC DNA]</scope>
    <source>
        <strain evidence="17 18">176CP5-101</strain>
    </source>
</reference>
<dbReference type="InterPro" id="IPR001708">
    <property type="entry name" value="YidC/ALB3/OXA1/COX18"/>
</dbReference>
<dbReference type="InterPro" id="IPR047196">
    <property type="entry name" value="YidC_ALB_C"/>
</dbReference>
<dbReference type="InterPro" id="IPR028053">
    <property type="entry name" value="Membr_insert_YidC_N"/>
</dbReference>
<feature type="compositionally biased region" description="Basic and acidic residues" evidence="14">
    <location>
        <begin position="599"/>
        <end position="622"/>
    </location>
</feature>
<dbReference type="Pfam" id="PF02096">
    <property type="entry name" value="60KD_IMP"/>
    <property type="match status" value="1"/>
</dbReference>
<keyword evidence="7 13" id="KW-0653">Protein transport</keyword>
<keyword evidence="4 13" id="KW-0813">Transport</keyword>
<dbReference type="HAMAP" id="MF_01810">
    <property type="entry name" value="YidC_type1"/>
    <property type="match status" value="1"/>
</dbReference>
<keyword evidence="6 13" id="KW-0812">Transmembrane</keyword>
<dbReference type="GO" id="GO:0032977">
    <property type="term" value="F:membrane insertase activity"/>
    <property type="evidence" value="ECO:0007669"/>
    <property type="project" value="InterPro"/>
</dbReference>
<protein>
    <recommendedName>
        <fullName evidence="3 13">Membrane protein insertase YidC</fullName>
    </recommendedName>
    <alternativeName>
        <fullName evidence="12 13">Foldase YidC</fullName>
    </alternativeName>
    <alternativeName>
        <fullName evidence="11 13">Membrane integrase YidC</fullName>
    </alternativeName>
    <alternativeName>
        <fullName evidence="13">Membrane protein YidC</fullName>
    </alternativeName>
</protein>
<comment type="function">
    <text evidence="13">Required for the insertion and/or proper folding and/or complex formation of integral membrane proteins into the membrane. Involved in integration of membrane proteins that insert both dependently and independently of the Sec translocase complex, as well as at least some lipoproteins. Aids folding of multispanning membrane proteins.</text>
</comment>